<reference evidence="3" key="2">
    <citation type="submission" date="2015-06" db="EMBL/GenBank/DDBJ databases">
        <title>Complete genome sequence of Spiroplasma eriocheiris TDA-040725-5 (DSM 21848).</title>
        <authorList>
            <person name="Lo W.-S."/>
            <person name="Kuo C.-H."/>
        </authorList>
    </citation>
    <scope>NUCLEOTIDE SEQUENCE [LARGE SCALE GENOMIC DNA]</scope>
    <source>
        <strain evidence="3">TDA-040725-5</strain>
    </source>
</reference>
<dbReference type="RefSeq" id="WP_047791610.1">
    <property type="nucleotide sequence ID" value="NZ_CP011856.1"/>
</dbReference>
<protein>
    <submittedName>
        <fullName evidence="2">Uncharacterized protein</fullName>
    </submittedName>
</protein>
<accession>A0A0H3XKG3</accession>
<dbReference type="PATRIC" id="fig|743698.3.peg.852"/>
<evidence type="ECO:0000313" key="3">
    <source>
        <dbReference type="Proteomes" id="UP000035661"/>
    </source>
</evidence>
<organism evidence="2 3">
    <name type="scientific">Spiroplasma eriocheiris</name>
    <dbReference type="NCBI Taxonomy" id="315358"/>
    <lineage>
        <taxon>Bacteria</taxon>
        <taxon>Bacillati</taxon>
        <taxon>Mycoplasmatota</taxon>
        <taxon>Mollicutes</taxon>
        <taxon>Entomoplasmatales</taxon>
        <taxon>Spiroplasmataceae</taxon>
        <taxon>Spiroplasma</taxon>
    </lineage>
</organism>
<feature type="signal peptide" evidence="1">
    <location>
        <begin position="1"/>
        <end position="20"/>
    </location>
</feature>
<dbReference type="EMBL" id="CP011856">
    <property type="protein sequence ID" value="AKM54406.1"/>
    <property type="molecule type" value="Genomic_DNA"/>
</dbReference>
<dbReference type="Proteomes" id="UP000035661">
    <property type="component" value="Chromosome"/>
</dbReference>
<evidence type="ECO:0000313" key="2">
    <source>
        <dbReference type="EMBL" id="AKM54406.1"/>
    </source>
</evidence>
<proteinExistence type="predicted"/>
<dbReference type="KEGG" id="seri:SERIO_v1c08460"/>
<gene>
    <name evidence="2" type="ORF">SERIO_v1c08460</name>
</gene>
<sequence>MKKLLTLLCPLVIATSSINGFDLMKNNDYQHVTKVTNYQPVKLDKTFKYVNTWPNSHFAIGAEAKTNEIYLIAKNNKFIDLNLKIGQGAVNPNFFLPFNAHQGIVVTPNAYYLITTTGTKQKLDIPFSFDSNLIILNATTALYTISDGNTYLINENGKITKWHHPSSNFYKITDNLYLNNPTLSGQSLKNSEIINVQTKQVTPIAYAGDYVTMANEHWGVLTTLNNTHALLKINNNNISLTPITQIKIDSLSKYTTNKILVSTSDSKIYELDQNGGLTSLPCLGNTPQYWDQNKVLLFDPSSLITPSGQVIKINYTFTTYTIIDNNYLTFTTNDQKLYLLSADGKTTDLKIPGIGLGKIDNTLIFYNFKDHDTYYLNI</sequence>
<reference evidence="2 3" key="1">
    <citation type="journal article" date="2015" name="Genome Biol. Evol.">
        <title>Found and Lost: The Fates of Horizontally Acquired Genes in Arthropod-Symbiotic Spiroplasma.</title>
        <authorList>
            <person name="Lo W.S."/>
            <person name="Gasparich G.E."/>
            <person name="Kuo C.H."/>
        </authorList>
    </citation>
    <scope>NUCLEOTIDE SEQUENCE [LARGE SCALE GENOMIC DNA]</scope>
    <source>
        <strain evidence="3">TDA-040725-5</strain>
    </source>
</reference>
<dbReference type="AlphaFoldDB" id="A0A0H3XKG3"/>
<keyword evidence="1" id="KW-0732">Signal</keyword>
<feature type="chain" id="PRO_5005204260" evidence="1">
    <location>
        <begin position="21"/>
        <end position="378"/>
    </location>
</feature>
<evidence type="ECO:0000256" key="1">
    <source>
        <dbReference type="SAM" id="SignalP"/>
    </source>
</evidence>
<name>A0A0H3XKG3_9MOLU</name>
<keyword evidence="3" id="KW-1185">Reference proteome</keyword>